<dbReference type="OrthoDB" id="4062651at2759"/>
<feature type="region of interest" description="Disordered" evidence="1">
    <location>
        <begin position="1068"/>
        <end position="1095"/>
    </location>
</feature>
<dbReference type="EMBL" id="UYSU01034306">
    <property type="protein sequence ID" value="VDL94171.1"/>
    <property type="molecule type" value="Genomic_DNA"/>
</dbReference>
<dbReference type="WBParaSite" id="SSLN_0000808101-mRNA-1">
    <property type="protein sequence ID" value="SSLN_0000808101-mRNA-1"/>
    <property type="gene ID" value="SSLN_0000808101"/>
</dbReference>
<feature type="compositionally biased region" description="Polar residues" evidence="1">
    <location>
        <begin position="679"/>
        <end position="688"/>
    </location>
</feature>
<reference evidence="4" key="1">
    <citation type="submission" date="2016-06" db="UniProtKB">
        <authorList>
            <consortium name="WormBaseParasite"/>
        </authorList>
    </citation>
    <scope>IDENTIFICATION</scope>
</reference>
<feature type="compositionally biased region" description="Polar residues" evidence="1">
    <location>
        <begin position="1029"/>
        <end position="1038"/>
    </location>
</feature>
<reference evidence="2 3" key="2">
    <citation type="submission" date="2018-11" db="EMBL/GenBank/DDBJ databases">
        <authorList>
            <consortium name="Pathogen Informatics"/>
        </authorList>
    </citation>
    <scope>NUCLEOTIDE SEQUENCE [LARGE SCALE GENOMIC DNA]</scope>
    <source>
        <strain evidence="2 3">NST_G2</strain>
    </source>
</reference>
<feature type="region of interest" description="Disordered" evidence="1">
    <location>
        <begin position="960"/>
        <end position="980"/>
    </location>
</feature>
<feature type="region of interest" description="Disordered" evidence="1">
    <location>
        <begin position="1014"/>
        <end position="1040"/>
    </location>
</feature>
<accession>A0A183SU88</accession>
<name>A0A183SU88_SCHSO</name>
<dbReference type="Proteomes" id="UP000275846">
    <property type="component" value="Unassembled WGS sequence"/>
</dbReference>
<evidence type="ECO:0000313" key="4">
    <source>
        <dbReference type="WBParaSite" id="SSLN_0000808101-mRNA-1"/>
    </source>
</evidence>
<feature type="region of interest" description="Disordered" evidence="1">
    <location>
        <begin position="119"/>
        <end position="139"/>
    </location>
</feature>
<proteinExistence type="predicted"/>
<evidence type="ECO:0000256" key="1">
    <source>
        <dbReference type="SAM" id="MobiDB-lite"/>
    </source>
</evidence>
<dbReference type="STRING" id="70667.A0A183SU88"/>
<feature type="compositionally biased region" description="Gly residues" evidence="1">
    <location>
        <begin position="801"/>
        <end position="812"/>
    </location>
</feature>
<organism evidence="4">
    <name type="scientific">Schistocephalus solidus</name>
    <name type="common">Tapeworm</name>
    <dbReference type="NCBI Taxonomy" id="70667"/>
    <lineage>
        <taxon>Eukaryota</taxon>
        <taxon>Metazoa</taxon>
        <taxon>Spiralia</taxon>
        <taxon>Lophotrochozoa</taxon>
        <taxon>Platyhelminthes</taxon>
        <taxon>Cestoda</taxon>
        <taxon>Eucestoda</taxon>
        <taxon>Diphyllobothriidea</taxon>
        <taxon>Diphyllobothriidae</taxon>
        <taxon>Schistocephalus</taxon>
    </lineage>
</organism>
<feature type="region of interest" description="Disordered" evidence="1">
    <location>
        <begin position="587"/>
        <end position="621"/>
    </location>
</feature>
<evidence type="ECO:0000313" key="2">
    <source>
        <dbReference type="EMBL" id="VDL94171.1"/>
    </source>
</evidence>
<feature type="compositionally biased region" description="Polar residues" evidence="1">
    <location>
        <begin position="600"/>
        <end position="609"/>
    </location>
</feature>
<feature type="region of interest" description="Disordered" evidence="1">
    <location>
        <begin position="640"/>
        <end position="688"/>
    </location>
</feature>
<dbReference type="AlphaFoldDB" id="A0A183SU88"/>
<feature type="compositionally biased region" description="Polar residues" evidence="1">
    <location>
        <begin position="899"/>
        <end position="927"/>
    </location>
</feature>
<feature type="region of interest" description="Disordered" evidence="1">
    <location>
        <begin position="873"/>
        <end position="943"/>
    </location>
</feature>
<feature type="region of interest" description="Disordered" evidence="1">
    <location>
        <begin position="790"/>
        <end position="840"/>
    </location>
</feature>
<evidence type="ECO:0000313" key="3">
    <source>
        <dbReference type="Proteomes" id="UP000275846"/>
    </source>
</evidence>
<feature type="compositionally biased region" description="Low complexity" evidence="1">
    <location>
        <begin position="873"/>
        <end position="885"/>
    </location>
</feature>
<keyword evidence="3" id="KW-1185">Reference proteome</keyword>
<sequence length="1190" mass="124482">FQGHGYTQLNEEIDRAIKDTVARILAALKEDENSIKLNYDYVFYPRQSPELLTPKQVNDWTVGSQPCTANGHVPLLLTEGPVLLPETGAIALPTSNVVGLSDPAAMAPNSSALIECSSDFDDEDVSGSSPAADSPVDRFRGGALQSSVTTLPVDFNTLPQHQLPMAPVLSHVASANNVQPLFHNDLSAFNVPLREHSVTSLSYHSALEEVSPLPTNFCNYPPGSENPLPPGSGVPASNFINHPKSIHEFAGCGATQYPIGLVEGAESLQSYATTQHPSLSYSQRDTEVFITLKVPVYAQSLLTQIANHISSKVRRTPILVVPGDATNPGHVISLPERQSVLCCRAPQRGVAPDGSATHLRDICLLPLPSHHCLIVTQDDSSPVGIRTRVFRPPSFGSIVITPDEELHYVQRPTVVIPSAPSTSLAMQSPNIDRIAPTAMSNQSNGSVRLVEVPMSANDGSLTFDDALSLMMTLRGLPYVTDRGSLKADVAPASHPPTLPTMAAEGTPTAATLADTGYYSLPYGAVPLYATGNFQTPQTTVESRRSAVSVVGTSSLAANSPNLLMHHQTMVPGLTSSAPPASVISPAPGQAAALSVGPRPNRSSLQSMPTQADLPLGPAPSAAYQNPVTGQYGCQVVGGAAASTPPQPALPTQPLAQSQTHPAYMRSQQTALAPPPNRSQPPQVLGSSTAQALVSGIPVAQPQQNSHLVAGAHSAAGTYHISIPASMLSNLPGTAVASVVTSAARLPLHEVHPSISSQAPDSLAALYSNPSLLACLPNGLWTNSPTVSLQNTSTSQWLPPSTGGGGGGGGGVGIVPHQPPAQMPPQQISQTQFAPTGSPIQLPPTAALASLSVQDQHHLNQLLNLQATLLSSQQQQQLQQASTATPPQAPPSQPLGPTVAPSSFVSETGETNQAPSTASGLVPTTTVPRSPASHPSPATLPEAIKSATGSPKFVVTPVAPMTASASSPYPPSPVASKPGPCTAAPVRNASSKVGQLISTPSVVARKFTVVPVESPASSDPVRIQPAVPTEQPTASSTTPARVASKFTVSAVVTEAINSAVLLVNSSQLETDSPARCPPPPCTPSASTRSESPDPQRKRFNELQAVHRDLSLKPSVAGSQQRGDLIQTYRIVRSRECALEFADFLELAGTEHLRGHPFKLRRKLIHMDARQNAFSQKVFGAWNGLPDEVVLS</sequence>
<gene>
    <name evidence="2" type="ORF">SSLN_LOCUS7786</name>
</gene>
<protein>
    <submittedName>
        <fullName evidence="4">Mediator of RNA polymerase II transcription subunit 13</fullName>
    </submittedName>
</protein>